<accession>A0ABS2L1W1</accession>
<gene>
    <name evidence="4" type="ORF">JOE66_000707</name>
</gene>
<proteinExistence type="predicted"/>
<sequence length="285" mass="29798">MLSKSKVQHSAVIRREQMLAVIDERGFARVGELSDTFGVSDVTIRTDLDALDAQQAIRRVHGGAVIRQRQLAQEPSFEQAIEDAAAEKKLIGELAASLVRTGQSILLDVGSTALAVAHALVARTDLSDVVIITNGLSIALALEPAIPRFTVIVTGGTLRPLQHSLVEPLVSPVLSGLHVDLALIGCNGVDAEQGVTNVNLPEAQVKRRMLESASRAVIVADASKLGQVHLGTIGDIAEFDALITGTAPPAVDGDTTSSSDVDDRLASLGAAGLLLITDAESAARF</sequence>
<evidence type="ECO:0000256" key="2">
    <source>
        <dbReference type="ARBA" id="ARBA00023163"/>
    </source>
</evidence>
<dbReference type="EMBL" id="JAFBBU010000001">
    <property type="protein sequence ID" value="MBM7471073.1"/>
    <property type="molecule type" value="Genomic_DNA"/>
</dbReference>
<evidence type="ECO:0000313" key="4">
    <source>
        <dbReference type="EMBL" id="MBM7471073.1"/>
    </source>
</evidence>
<dbReference type="SUPFAM" id="SSF46785">
    <property type="entry name" value="Winged helix' DNA-binding domain"/>
    <property type="match status" value="1"/>
</dbReference>
<dbReference type="PANTHER" id="PTHR30363">
    <property type="entry name" value="HTH-TYPE TRANSCRIPTIONAL REGULATOR SRLR-RELATED"/>
    <property type="match status" value="1"/>
</dbReference>
<organism evidence="4 5">
    <name type="scientific">Subtercola frigoramans</name>
    <dbReference type="NCBI Taxonomy" id="120298"/>
    <lineage>
        <taxon>Bacteria</taxon>
        <taxon>Bacillati</taxon>
        <taxon>Actinomycetota</taxon>
        <taxon>Actinomycetes</taxon>
        <taxon>Micrococcales</taxon>
        <taxon>Microbacteriaceae</taxon>
        <taxon>Subtercola</taxon>
    </lineage>
</organism>
<comment type="caution">
    <text evidence="4">The sequence shown here is derived from an EMBL/GenBank/DDBJ whole genome shotgun (WGS) entry which is preliminary data.</text>
</comment>
<dbReference type="SMART" id="SM00420">
    <property type="entry name" value="HTH_DEOR"/>
    <property type="match status" value="1"/>
</dbReference>
<feature type="domain" description="HTH deoR-type" evidence="3">
    <location>
        <begin position="11"/>
        <end position="66"/>
    </location>
</feature>
<reference evidence="4 5" key="1">
    <citation type="submission" date="2021-01" db="EMBL/GenBank/DDBJ databases">
        <title>Sequencing the genomes of 1000 actinobacteria strains.</title>
        <authorList>
            <person name="Klenk H.-P."/>
        </authorList>
    </citation>
    <scope>NUCLEOTIDE SEQUENCE [LARGE SCALE GENOMIC DNA]</scope>
    <source>
        <strain evidence="4 5">DSM 13057</strain>
    </source>
</reference>
<dbReference type="Pfam" id="PF00455">
    <property type="entry name" value="DeoRC"/>
    <property type="match status" value="1"/>
</dbReference>
<dbReference type="RefSeq" id="WP_205106806.1">
    <property type="nucleotide sequence ID" value="NZ_JAFBBU010000001.1"/>
</dbReference>
<dbReference type="SUPFAM" id="SSF100950">
    <property type="entry name" value="NagB/RpiA/CoA transferase-like"/>
    <property type="match status" value="1"/>
</dbReference>
<dbReference type="SMART" id="SM01134">
    <property type="entry name" value="DeoRC"/>
    <property type="match status" value="1"/>
</dbReference>
<evidence type="ECO:0000313" key="5">
    <source>
        <dbReference type="Proteomes" id="UP000776164"/>
    </source>
</evidence>
<dbReference type="InterPro" id="IPR037171">
    <property type="entry name" value="NagB/RpiA_transferase-like"/>
</dbReference>
<evidence type="ECO:0000256" key="1">
    <source>
        <dbReference type="ARBA" id="ARBA00023015"/>
    </source>
</evidence>
<keyword evidence="5" id="KW-1185">Reference proteome</keyword>
<dbReference type="InterPro" id="IPR036388">
    <property type="entry name" value="WH-like_DNA-bd_sf"/>
</dbReference>
<dbReference type="Pfam" id="PF08220">
    <property type="entry name" value="HTH_DeoR"/>
    <property type="match status" value="1"/>
</dbReference>
<dbReference type="InterPro" id="IPR050313">
    <property type="entry name" value="Carb_Metab_HTH_regulators"/>
</dbReference>
<keyword evidence="1" id="KW-0805">Transcription regulation</keyword>
<evidence type="ECO:0000259" key="3">
    <source>
        <dbReference type="PROSITE" id="PS51000"/>
    </source>
</evidence>
<dbReference type="Gene3D" id="3.40.50.1360">
    <property type="match status" value="1"/>
</dbReference>
<name>A0ABS2L1W1_9MICO</name>
<dbReference type="InterPro" id="IPR036390">
    <property type="entry name" value="WH_DNA-bd_sf"/>
</dbReference>
<dbReference type="Proteomes" id="UP000776164">
    <property type="component" value="Unassembled WGS sequence"/>
</dbReference>
<protein>
    <submittedName>
        <fullName evidence="4">DeoR family transcriptional regulator of aga operon</fullName>
    </submittedName>
</protein>
<dbReference type="PRINTS" id="PR00037">
    <property type="entry name" value="HTHLACR"/>
</dbReference>
<keyword evidence="2" id="KW-0804">Transcription</keyword>
<dbReference type="InterPro" id="IPR001034">
    <property type="entry name" value="DeoR_HTH"/>
</dbReference>
<dbReference type="PANTHER" id="PTHR30363:SF44">
    <property type="entry name" value="AGA OPERON TRANSCRIPTIONAL REPRESSOR-RELATED"/>
    <property type="match status" value="1"/>
</dbReference>
<dbReference type="Gene3D" id="1.10.10.10">
    <property type="entry name" value="Winged helix-like DNA-binding domain superfamily/Winged helix DNA-binding domain"/>
    <property type="match status" value="1"/>
</dbReference>
<dbReference type="InterPro" id="IPR014036">
    <property type="entry name" value="DeoR-like_C"/>
</dbReference>
<dbReference type="PROSITE" id="PS51000">
    <property type="entry name" value="HTH_DEOR_2"/>
    <property type="match status" value="1"/>
</dbReference>